<feature type="compositionally biased region" description="Acidic residues" evidence="1">
    <location>
        <begin position="113"/>
        <end position="123"/>
    </location>
</feature>
<dbReference type="Proteomes" id="UP001597092">
    <property type="component" value="Unassembled WGS sequence"/>
</dbReference>
<feature type="compositionally biased region" description="Basic and acidic residues" evidence="1">
    <location>
        <begin position="77"/>
        <end position="86"/>
    </location>
</feature>
<organism evidence="2 3">
    <name type="scientific">Halobellus litoreus</name>
    <dbReference type="NCBI Taxonomy" id="755310"/>
    <lineage>
        <taxon>Archaea</taxon>
        <taxon>Methanobacteriati</taxon>
        <taxon>Methanobacteriota</taxon>
        <taxon>Stenosarchaea group</taxon>
        <taxon>Halobacteria</taxon>
        <taxon>Halobacteriales</taxon>
        <taxon>Haloferacaceae</taxon>
        <taxon>Halobellus</taxon>
    </lineage>
</organism>
<reference evidence="2 3" key="1">
    <citation type="journal article" date="2019" name="Int. J. Syst. Evol. Microbiol.">
        <title>The Global Catalogue of Microorganisms (GCM) 10K type strain sequencing project: providing services to taxonomists for standard genome sequencing and annotation.</title>
        <authorList>
            <consortium name="The Broad Institute Genomics Platform"/>
            <consortium name="The Broad Institute Genome Sequencing Center for Infectious Disease"/>
            <person name="Wu L."/>
            <person name="Ma J."/>
        </authorList>
    </citation>
    <scope>NUCLEOTIDE SEQUENCE [LARGE SCALE GENOMIC DNA]</scope>
    <source>
        <strain evidence="2 3">CGMCC 1.10387</strain>
    </source>
</reference>
<feature type="region of interest" description="Disordered" evidence="1">
    <location>
        <begin position="138"/>
        <end position="161"/>
    </location>
</feature>
<evidence type="ECO:0000313" key="2">
    <source>
        <dbReference type="EMBL" id="MFD1687131.1"/>
    </source>
</evidence>
<comment type="caution">
    <text evidence="2">The sequence shown here is derived from an EMBL/GenBank/DDBJ whole genome shotgun (WGS) entry which is preliminary data.</text>
</comment>
<dbReference type="EMBL" id="JBHUDP010000008">
    <property type="protein sequence ID" value="MFD1687131.1"/>
    <property type="molecule type" value="Genomic_DNA"/>
</dbReference>
<name>A0ABD6E2C8_9EURY</name>
<feature type="region of interest" description="Disordered" evidence="1">
    <location>
        <begin position="77"/>
        <end position="124"/>
    </location>
</feature>
<feature type="compositionally biased region" description="Polar residues" evidence="1">
    <location>
        <begin position="138"/>
        <end position="148"/>
    </location>
</feature>
<proteinExistence type="predicted"/>
<sequence length="221" mass="25065">MPEIQVDWYSREEADRLRDLRDRHGMIWRGVLLEGAKHAESIDLLKALVELHPELAYSRPGDHAGVSAERTNVTEQLHEQIRERQRARSTTEIPLSGFTDTDMDANANGSSDVDSEGNRDDEDAGHFDVSAAVAQVQENRTPSSNHVQRSVAAERTREREYKRWDAQAAQAAEGGETLHPADAHEDVEDVLRHPGDRDEWDIVDPRYDYEGYADEYGGDFR</sequence>
<dbReference type="GeneID" id="72742200"/>
<keyword evidence="3" id="KW-1185">Reference proteome</keyword>
<dbReference type="RefSeq" id="WP_251331494.1">
    <property type="nucleotide sequence ID" value="NZ_JANHAW010000005.1"/>
</dbReference>
<feature type="compositionally biased region" description="Basic and acidic residues" evidence="1">
    <location>
        <begin position="152"/>
        <end position="161"/>
    </location>
</feature>
<gene>
    <name evidence="2" type="ORF">ACFSAS_16140</name>
</gene>
<protein>
    <submittedName>
        <fullName evidence="2">Uncharacterized protein</fullName>
    </submittedName>
</protein>
<evidence type="ECO:0000256" key="1">
    <source>
        <dbReference type="SAM" id="MobiDB-lite"/>
    </source>
</evidence>
<accession>A0ABD6E2C8</accession>
<evidence type="ECO:0000313" key="3">
    <source>
        <dbReference type="Proteomes" id="UP001597092"/>
    </source>
</evidence>
<dbReference type="AlphaFoldDB" id="A0ABD6E2C8"/>